<feature type="compositionally biased region" description="Pro residues" evidence="1">
    <location>
        <begin position="637"/>
        <end position="654"/>
    </location>
</feature>
<dbReference type="AlphaFoldDB" id="A0A074RX92"/>
<dbReference type="PRINTS" id="PR01217">
    <property type="entry name" value="PRICHEXTENSN"/>
</dbReference>
<accession>A0A074RX92</accession>
<dbReference type="Proteomes" id="UP000027456">
    <property type="component" value="Unassembled WGS sequence"/>
</dbReference>
<feature type="compositionally biased region" description="Basic and acidic residues" evidence="1">
    <location>
        <begin position="603"/>
        <end position="613"/>
    </location>
</feature>
<dbReference type="EMBL" id="AZST01000306">
    <property type="protein sequence ID" value="KEP49935.1"/>
    <property type="molecule type" value="Genomic_DNA"/>
</dbReference>
<protein>
    <submittedName>
        <fullName evidence="3">Putative transmembrane protein</fullName>
    </submittedName>
</protein>
<feature type="compositionally biased region" description="Basic and acidic residues" evidence="1">
    <location>
        <begin position="655"/>
        <end position="665"/>
    </location>
</feature>
<evidence type="ECO:0000313" key="3">
    <source>
        <dbReference type="EMBL" id="KEP49935.1"/>
    </source>
</evidence>
<dbReference type="OrthoDB" id="3251847at2759"/>
<dbReference type="STRING" id="1423351.A0A074RX92"/>
<feature type="compositionally biased region" description="Low complexity" evidence="1">
    <location>
        <begin position="615"/>
        <end position="636"/>
    </location>
</feature>
<sequence>MKRPKEIFGYLALAAQLSNGVAARRINNTIYDTNAAHIKYEPKEDFCAKWDEHVFWRTCETWAKPWRPEVYHNQGKVATFRRSLDHELSSMSIAFEGSAIWLYGPPRSQLFGIPVEYKICLQENHLMVSDVLCYRVNTAEAYSAEYDYEAPVVIFAKGGLQYHEHRIVVSVAEPIGELNDYHGIQFSHAVYTTERSTPWPVEEDTWRFREVIMHDTHPLLSYWPREPIASGSWRTPFVSGWSPKIYIAEDWARVSWHELQSREEEGRERWGVDATITAGAVALYGIPKAHVTDTDYLSSICVRIDSGPCEVVDVKHAYLNAEHHHEAVLLWRNDALDPDRKTYVAVRLTGAGDQRMSVFPFKEFRYYEKQEYSSPGLPFSQAEIVSISHDNEAVVYRPERRCITWTAWWCSQWFDPWVWKEAAEGLTYRSTIWSYRESEDPSITLEFQGSEVYVYGAPKMLIGDTLASQHVCINDICHVVDTEQAYLNALRGTMEIASPNITSTSLSPELEPVLLWSQTGLDDQLQHTLRFALAPLHSKDDAEMTIAKVAFTKPSGQSRPDTPIPRLDDSYEGPLFPPYSEKWAPRPPPPPPPQPEPEPEPEPEPKPEPEPEPKPSTSQPEPTQPLTTRLPENTHPTSPPTNSPPRPTQPPKNPPPDEPKSKPEPEPEPPTLPDFIGWPLCLLGLIAIIAVKRRADRRRRELQALLGDQIRVEADNHSHRNYWGVEIRYDRSTIFDGASSYGATSHRCAINYHEASSTHGSTTVPRNETQNYGPPPTYTRPPSYHAGRSAPSGTSTNLPSYSDVAREQRVRALRTAAFVAQQRTRR</sequence>
<feature type="compositionally biased region" description="Polar residues" evidence="1">
    <location>
        <begin position="756"/>
        <end position="772"/>
    </location>
</feature>
<evidence type="ECO:0000256" key="2">
    <source>
        <dbReference type="SAM" id="Phobius"/>
    </source>
</evidence>
<keyword evidence="4" id="KW-1185">Reference proteome</keyword>
<gene>
    <name evidence="3" type="ORF">V565_090170</name>
</gene>
<name>A0A074RX92_9AGAM</name>
<feature type="transmembrane region" description="Helical" evidence="2">
    <location>
        <begin position="675"/>
        <end position="691"/>
    </location>
</feature>
<keyword evidence="2" id="KW-0472">Membrane</keyword>
<evidence type="ECO:0000256" key="1">
    <source>
        <dbReference type="SAM" id="MobiDB-lite"/>
    </source>
</evidence>
<keyword evidence="2" id="KW-1133">Transmembrane helix</keyword>
<feature type="compositionally biased region" description="Polar residues" evidence="1">
    <location>
        <begin position="791"/>
        <end position="800"/>
    </location>
</feature>
<organism evidence="3 4">
    <name type="scientific">Rhizoctonia solani 123E</name>
    <dbReference type="NCBI Taxonomy" id="1423351"/>
    <lineage>
        <taxon>Eukaryota</taxon>
        <taxon>Fungi</taxon>
        <taxon>Dikarya</taxon>
        <taxon>Basidiomycota</taxon>
        <taxon>Agaricomycotina</taxon>
        <taxon>Agaricomycetes</taxon>
        <taxon>Cantharellales</taxon>
        <taxon>Ceratobasidiaceae</taxon>
        <taxon>Rhizoctonia</taxon>
    </lineage>
</organism>
<feature type="compositionally biased region" description="Pro residues" evidence="1">
    <location>
        <begin position="585"/>
        <end position="596"/>
    </location>
</feature>
<evidence type="ECO:0000313" key="4">
    <source>
        <dbReference type="Proteomes" id="UP000027456"/>
    </source>
</evidence>
<keyword evidence="2 3" id="KW-0812">Transmembrane</keyword>
<feature type="region of interest" description="Disordered" evidence="1">
    <location>
        <begin position="550"/>
        <end position="672"/>
    </location>
</feature>
<reference evidence="3 4" key="1">
    <citation type="submission" date="2013-12" db="EMBL/GenBank/DDBJ databases">
        <authorList>
            <person name="Cubeta M."/>
            <person name="Pakala S."/>
            <person name="Fedorova N."/>
            <person name="Thomas E."/>
            <person name="Dean R."/>
            <person name="Jabaji S."/>
            <person name="Neate S."/>
            <person name="Toda T."/>
            <person name="Tavantzis S."/>
            <person name="Vilgalys R."/>
            <person name="Bharathan N."/>
            <person name="Pakala S."/>
            <person name="Losada L.S."/>
            <person name="Zafar N."/>
            <person name="Nierman W."/>
        </authorList>
    </citation>
    <scope>NUCLEOTIDE SEQUENCE [LARGE SCALE GENOMIC DNA]</scope>
    <source>
        <strain evidence="3 4">123E</strain>
    </source>
</reference>
<feature type="region of interest" description="Disordered" evidence="1">
    <location>
        <begin position="756"/>
        <end position="801"/>
    </location>
</feature>
<dbReference type="HOGENOM" id="CLU_017934_0_0_1"/>
<comment type="caution">
    <text evidence="3">The sequence shown here is derived from an EMBL/GenBank/DDBJ whole genome shotgun (WGS) entry which is preliminary data.</text>
</comment>
<proteinExistence type="predicted"/>